<dbReference type="AlphaFoldDB" id="A0A0A8YBG3"/>
<dbReference type="EMBL" id="GBRH01274569">
    <property type="protein sequence ID" value="JAD23326.1"/>
    <property type="molecule type" value="Transcribed_RNA"/>
</dbReference>
<sequence>MFRCRGGCVVDGIQMYKHVATDL</sequence>
<organism evidence="1">
    <name type="scientific">Arundo donax</name>
    <name type="common">Giant reed</name>
    <name type="synonym">Donax arundinaceus</name>
    <dbReference type="NCBI Taxonomy" id="35708"/>
    <lineage>
        <taxon>Eukaryota</taxon>
        <taxon>Viridiplantae</taxon>
        <taxon>Streptophyta</taxon>
        <taxon>Embryophyta</taxon>
        <taxon>Tracheophyta</taxon>
        <taxon>Spermatophyta</taxon>
        <taxon>Magnoliopsida</taxon>
        <taxon>Liliopsida</taxon>
        <taxon>Poales</taxon>
        <taxon>Poaceae</taxon>
        <taxon>PACMAD clade</taxon>
        <taxon>Arundinoideae</taxon>
        <taxon>Arundineae</taxon>
        <taxon>Arundo</taxon>
    </lineage>
</organism>
<proteinExistence type="predicted"/>
<name>A0A0A8YBG3_ARUDO</name>
<reference evidence="1" key="2">
    <citation type="journal article" date="2015" name="Data Brief">
        <title>Shoot transcriptome of the giant reed, Arundo donax.</title>
        <authorList>
            <person name="Barrero R.A."/>
            <person name="Guerrero F.D."/>
            <person name="Moolhuijzen P."/>
            <person name="Goolsby J.A."/>
            <person name="Tidwell J."/>
            <person name="Bellgard S.E."/>
            <person name="Bellgard M.I."/>
        </authorList>
    </citation>
    <scope>NUCLEOTIDE SEQUENCE</scope>
    <source>
        <tissue evidence="1">Shoot tissue taken approximately 20 cm above the soil surface</tissue>
    </source>
</reference>
<reference evidence="1" key="1">
    <citation type="submission" date="2014-09" db="EMBL/GenBank/DDBJ databases">
        <authorList>
            <person name="Magalhaes I.L.F."/>
            <person name="Oliveira U."/>
            <person name="Santos F.R."/>
            <person name="Vidigal T.H.D.A."/>
            <person name="Brescovit A.D."/>
            <person name="Santos A.J."/>
        </authorList>
    </citation>
    <scope>NUCLEOTIDE SEQUENCE</scope>
    <source>
        <tissue evidence="1">Shoot tissue taken approximately 20 cm above the soil surface</tissue>
    </source>
</reference>
<evidence type="ECO:0000313" key="1">
    <source>
        <dbReference type="EMBL" id="JAD23326.1"/>
    </source>
</evidence>
<accession>A0A0A8YBG3</accession>
<protein>
    <submittedName>
        <fullName evidence="1">Uncharacterized protein</fullName>
    </submittedName>
</protein>